<dbReference type="InterPro" id="IPR024548">
    <property type="entry name" value="Cu2_monoox_C"/>
</dbReference>
<dbReference type="EMBL" id="GELH01000079">
    <property type="protein sequence ID" value="JAS04193.1"/>
    <property type="molecule type" value="Transcribed_RNA"/>
</dbReference>
<dbReference type="InterPro" id="IPR008977">
    <property type="entry name" value="PHM/PNGase_F_dom_sf"/>
</dbReference>
<feature type="domain" description="Copper type II ascorbate-dependent monooxygenase C-terminal" evidence="2">
    <location>
        <begin position="11"/>
        <end position="122"/>
    </location>
</feature>
<evidence type="ECO:0000313" key="3">
    <source>
        <dbReference type="EMBL" id="JAS04193.1"/>
    </source>
</evidence>
<protein>
    <recommendedName>
        <fullName evidence="2">Copper type II ascorbate-dependent monooxygenase C-terminal domain-containing protein</fullName>
    </recommendedName>
</protein>
<dbReference type="AlphaFoldDB" id="A0A194APP9"/>
<proteinExistence type="predicted"/>
<reference evidence="3" key="1">
    <citation type="submission" date="2016-03" db="EMBL/GenBank/DDBJ databases">
        <authorList>
            <person name="Ploux O."/>
        </authorList>
    </citation>
    <scope>NUCLEOTIDE SEQUENCE</scope>
    <source>
        <tissue evidence="3">Mantle</tissue>
    </source>
</reference>
<name>A0A194APP9_PINFU</name>
<dbReference type="InterPro" id="IPR014784">
    <property type="entry name" value="Cu2_ascorb_mOase-like_C"/>
</dbReference>
<dbReference type="GO" id="GO:0016715">
    <property type="term" value="F:oxidoreductase activity, acting on paired donors, with incorporation or reduction of molecular oxygen, reduced ascorbate as one donor, and incorporation of one atom of oxygen"/>
    <property type="evidence" value="ECO:0007669"/>
    <property type="project" value="InterPro"/>
</dbReference>
<dbReference type="Gene3D" id="2.60.120.230">
    <property type="match status" value="1"/>
</dbReference>
<organism evidence="3">
    <name type="scientific">Pinctada fucata</name>
    <name type="common">Akoya pearl oyster</name>
    <name type="synonym">Pinctada imbricata fucata</name>
    <dbReference type="NCBI Taxonomy" id="50426"/>
    <lineage>
        <taxon>Eukaryota</taxon>
        <taxon>Metazoa</taxon>
        <taxon>Spiralia</taxon>
        <taxon>Lophotrochozoa</taxon>
        <taxon>Mollusca</taxon>
        <taxon>Bivalvia</taxon>
        <taxon>Autobranchia</taxon>
        <taxon>Pteriomorphia</taxon>
        <taxon>Pterioida</taxon>
        <taxon>Pterioidea</taxon>
        <taxon>Pteriidae</taxon>
        <taxon>Pinctada</taxon>
    </lineage>
</organism>
<evidence type="ECO:0000259" key="2">
    <source>
        <dbReference type="Pfam" id="PF03712"/>
    </source>
</evidence>
<dbReference type="SUPFAM" id="SSF49742">
    <property type="entry name" value="PHM/PNGase F"/>
    <property type="match status" value="1"/>
</dbReference>
<dbReference type="EMBL" id="GELH01000080">
    <property type="protein sequence ID" value="JAS04192.1"/>
    <property type="molecule type" value="Transcribed_RNA"/>
</dbReference>
<keyword evidence="1" id="KW-1015">Disulfide bond</keyword>
<accession>A0A194APP9</accession>
<evidence type="ECO:0000256" key="1">
    <source>
        <dbReference type="ARBA" id="ARBA00023157"/>
    </source>
</evidence>
<sequence>MYFQSYSLINTGYIPSKQTKGFFSEVACPWKLPPVYAFRYFTHTHHHGYFVEGFRVRNGTWTLIGSQLVKLKKTDYMTIPGGPLLIKKGDALVSRCFYINPQDKDIQIGLKFDDEMCNFDIDFGYDPKFKESFGVATACETETPAFSLCDHKEVNGLCS</sequence>
<dbReference type="Pfam" id="PF03712">
    <property type="entry name" value="Cu2_monoox_C"/>
    <property type="match status" value="1"/>
</dbReference>